<feature type="region of interest" description="Disordered" evidence="8">
    <location>
        <begin position="127"/>
        <end position="149"/>
    </location>
</feature>
<dbReference type="InterPro" id="IPR050314">
    <property type="entry name" value="Glycosyl_Hydrlase_18"/>
</dbReference>
<protein>
    <submittedName>
        <fullName evidence="12">Isolate 10 chitinase mRNA</fullName>
        <ecNumber evidence="12">3.2.1.14</ecNumber>
    </submittedName>
</protein>
<feature type="compositionally biased region" description="Low complexity" evidence="8">
    <location>
        <begin position="528"/>
        <end position="596"/>
    </location>
</feature>
<feature type="compositionally biased region" description="Basic residues" evidence="8">
    <location>
        <begin position="626"/>
        <end position="640"/>
    </location>
</feature>
<dbReference type="InterPro" id="IPR029070">
    <property type="entry name" value="Chitinase_insertion_sf"/>
</dbReference>
<dbReference type="Gene3D" id="2.170.140.10">
    <property type="entry name" value="Chitin binding domain"/>
    <property type="match status" value="2"/>
</dbReference>
<name>A0A0C5CH54_NILLU</name>
<feature type="compositionally biased region" description="Polar residues" evidence="8">
    <location>
        <begin position="952"/>
        <end position="968"/>
    </location>
</feature>
<dbReference type="Gene3D" id="3.20.20.80">
    <property type="entry name" value="Glycosidases"/>
    <property type="match status" value="2"/>
</dbReference>
<evidence type="ECO:0000256" key="5">
    <source>
        <dbReference type="ARBA" id="ARBA00023157"/>
    </source>
</evidence>
<dbReference type="PROSITE" id="PS01095">
    <property type="entry name" value="GH18_1"/>
    <property type="match status" value="1"/>
</dbReference>
<evidence type="ECO:0000256" key="2">
    <source>
        <dbReference type="ARBA" id="ARBA00022669"/>
    </source>
</evidence>
<dbReference type="GO" id="GO:0008843">
    <property type="term" value="F:endochitinase activity"/>
    <property type="evidence" value="ECO:0007669"/>
    <property type="project" value="UniProtKB-EC"/>
</dbReference>
<dbReference type="InterPro" id="IPR017853">
    <property type="entry name" value="GH"/>
</dbReference>
<evidence type="ECO:0000256" key="6">
    <source>
        <dbReference type="ARBA" id="ARBA00023295"/>
    </source>
</evidence>
<dbReference type="GO" id="GO:0006032">
    <property type="term" value="P:chitin catabolic process"/>
    <property type="evidence" value="ECO:0007669"/>
    <property type="project" value="TreeGrafter"/>
</dbReference>
<evidence type="ECO:0000256" key="4">
    <source>
        <dbReference type="ARBA" id="ARBA00022801"/>
    </source>
</evidence>
<keyword evidence="3 9" id="KW-0732">Signal</keyword>
<dbReference type="GO" id="GO:0005975">
    <property type="term" value="P:carbohydrate metabolic process"/>
    <property type="evidence" value="ECO:0007669"/>
    <property type="project" value="InterPro"/>
</dbReference>
<keyword evidence="2" id="KW-0147">Chitin-binding</keyword>
<feature type="region of interest" description="Disordered" evidence="8">
    <location>
        <begin position="509"/>
        <end position="691"/>
    </location>
</feature>
<sequence>METGLVSILCAKSIIHSTLALLTFCMREALQQSGGVASNAEGQSEVSVSASSQSEVSAAPYVLSTPHDGSCRYGQHGFERTNTGHGYRKHKIETSRQYDYEQRQEVVDSYKQHKYEPVNGYQAYRQHDNEERQEVVDSYGEHDSEQTRREKAYRQHDNELEYSDCSHIFYRCDHLMMHRYLCPIGSAYEPALGKCSVKCPEQKLNEINNTTTLQKAELRKKPNHNAVGDKQEPSGPRVVCYFTNWAWYRKGDGKFLPEHIEPSLCTHIIYAFASLDPNDLTLKPFDSWSDIDNNLFARVVARAAGSGASVLLSMGGWTDSAGSKYSQLVADKSNRRRFVADCVQTLRRHSFDGLQLDWNYPVCWQSNCKKGPAADKANFAKFVQELRQAFDKEKPRLQLSIAISGYREIVDRAYDMRALSQQADFINVMSFDYHGAWEHETGHVAPLYPTAGEMFPDYNVAKYILTEKLGGAMAWTIDLDDFHNRCCKGHTFPLLRALNSGLGRIKGPVTSTQDCTKPTLPSTPPPVLTTLTPDNGLVSPEATSEMSSSSTTTTTQSWWTEEPSTSSTTTTKPTTSDTTTTKPITSKPTTSSTTTTTEEEPETTDEEEPEEETTTSTTTTTTTRRPTTKRPKPTRPKPTKPRPSSTTSKPSSKPTRPSKPKPPPLPPPTLPPSEEVGATELPSSCTSGEYRADPSDCNAYYRCILGEFRRQRCAGSLHWNSKLQVCDWPQQAKCQTKPGHIESSTSTSTTERLDEWWTQSSSTWWSPELTTPPHHITTTSTTSTPWWTPQSTTWWPTSSSTTTTHKPSSSTKRPATTKRPKPSRPSSKPTHRPTRPSTTTTEAPPPSPPEACTDGQYYPVREACDQYEVCVNVELEWSRKSAGCSKGQFTAHPSNCNQYLQCQWGAYQIYSCPPGLHWNAKNNICDWPSRSTCRVTSPSNPQGGSKPDNKPPSGSSKPVSLATTSTNRPEWEWKPDPTSTSNPQWEWKPETTPKPKPIPNKPSKPSGKHPLANGPFKVVCYFTNWAWYRTGPAKYLPEDIDTNLCTHVLYGFAVLDFENLIIKAHDSWADFDNKFYERVVAMKKKGVHVLLAIGGWNDSQGDKYSRLVNSAASRQRFIQHVVPFLLKYDFDGLDLDWEYPKCWQVNCDKGPASDKESFGLFVKELKTAFRSHDLLLSAAVSPSKAVIDEGYDVKTMAKYLDWISVMTYDYHGQWDKKTGHLAPMYYHPEDDFDYFNANYSINYWLSEGVPKHKLVMGMPLYGQSFTLAKREQHGLNAPAPGPGQAGESTRAAGFLAYYEICSRIKNGGWTVVQDEEQRMGPYAYNGDQWISFDDKDTIRRKSEWIREMGIGGGMIWALDLDDFRNTCGGGKHPLLTIIAKTLAKPGQGL</sequence>
<dbReference type="OrthoDB" id="76388at2759"/>
<keyword evidence="6 7" id="KW-0326">Glycosidase</keyword>
<dbReference type="Pfam" id="PF00704">
    <property type="entry name" value="Glyco_hydro_18"/>
    <property type="match status" value="2"/>
</dbReference>
<dbReference type="EMBL" id="KM217118">
    <property type="protein sequence ID" value="AJO25045.1"/>
    <property type="molecule type" value="mRNA"/>
</dbReference>
<dbReference type="SUPFAM" id="SSF51445">
    <property type="entry name" value="(Trans)glycosidases"/>
    <property type="match status" value="2"/>
</dbReference>
<feature type="compositionally biased region" description="Low complexity" evidence="8">
    <location>
        <begin position="642"/>
        <end position="655"/>
    </location>
</feature>
<dbReference type="EC" id="3.2.1.14" evidence="12"/>
<dbReference type="SUPFAM" id="SSF54556">
    <property type="entry name" value="Chitinase insertion domain"/>
    <property type="match status" value="1"/>
</dbReference>
<feature type="chain" id="PRO_5002187498" evidence="9">
    <location>
        <begin position="21"/>
        <end position="1389"/>
    </location>
</feature>
<dbReference type="PROSITE" id="PS51910">
    <property type="entry name" value="GH18_2"/>
    <property type="match status" value="2"/>
</dbReference>
<dbReference type="GO" id="GO:0005576">
    <property type="term" value="C:extracellular region"/>
    <property type="evidence" value="ECO:0007669"/>
    <property type="project" value="InterPro"/>
</dbReference>
<dbReference type="Pfam" id="PF01607">
    <property type="entry name" value="CBM_14"/>
    <property type="match status" value="2"/>
</dbReference>
<evidence type="ECO:0000259" key="11">
    <source>
        <dbReference type="PROSITE" id="PS51910"/>
    </source>
</evidence>
<evidence type="ECO:0000259" key="10">
    <source>
        <dbReference type="PROSITE" id="PS50940"/>
    </source>
</evidence>
<dbReference type="InterPro" id="IPR011583">
    <property type="entry name" value="Chitinase_II/V-like_cat"/>
</dbReference>
<evidence type="ECO:0000256" key="7">
    <source>
        <dbReference type="RuleBase" id="RU000489"/>
    </source>
</evidence>
<dbReference type="FunFam" id="3.20.20.80:FF:000007">
    <property type="entry name" value="Acidic mammalian chitinase"/>
    <property type="match status" value="2"/>
</dbReference>
<feature type="domain" description="Chitin-binding type-2" evidence="10">
    <location>
        <begin position="682"/>
        <end position="736"/>
    </location>
</feature>
<dbReference type="InterPro" id="IPR001223">
    <property type="entry name" value="Glyco_hydro18_cat"/>
</dbReference>
<feature type="compositionally biased region" description="Pro residues" evidence="8">
    <location>
        <begin position="660"/>
        <end position="671"/>
    </location>
</feature>
<dbReference type="CDD" id="cd02872">
    <property type="entry name" value="GH18_chitolectin_chitotriosidase"/>
    <property type="match status" value="1"/>
</dbReference>
<feature type="domain" description="GH18" evidence="11">
    <location>
        <begin position="1016"/>
        <end position="1385"/>
    </location>
</feature>
<proteinExistence type="evidence at transcript level"/>
<reference evidence="12" key="1">
    <citation type="journal article" date="2015" name="Insect Mol. Biol.">
        <title>Chitinase-like gene family in the brown planthopper, Nilaparvata lugens.</title>
        <authorList>
            <person name="Xi Y."/>
            <person name="Pan P.L."/>
            <person name="Ye Y.X."/>
            <person name="Yu B."/>
            <person name="Xu H.J."/>
            <person name="Zhang C.X."/>
        </authorList>
    </citation>
    <scope>NUCLEOTIDE SEQUENCE</scope>
    <source>
        <strain evidence="12">10</strain>
    </source>
</reference>
<accession>A0A0C5CH54</accession>
<dbReference type="PANTHER" id="PTHR11177:SF359">
    <property type="entry name" value="CHITINASE 10-RELATED"/>
    <property type="match status" value="1"/>
</dbReference>
<keyword evidence="4 7" id="KW-0378">Hydrolase</keyword>
<dbReference type="SUPFAM" id="SSF57625">
    <property type="entry name" value="Invertebrate chitin-binding proteins"/>
    <property type="match status" value="2"/>
</dbReference>
<evidence type="ECO:0000256" key="9">
    <source>
        <dbReference type="SAM" id="SignalP"/>
    </source>
</evidence>
<feature type="region of interest" description="Disordered" evidence="8">
    <location>
        <begin position="936"/>
        <end position="1009"/>
    </location>
</feature>
<evidence type="ECO:0000256" key="1">
    <source>
        <dbReference type="ARBA" id="ARBA00009121"/>
    </source>
</evidence>
<dbReference type="SMART" id="SM00494">
    <property type="entry name" value="ChtBD2"/>
    <property type="match status" value="2"/>
</dbReference>
<dbReference type="PANTHER" id="PTHR11177">
    <property type="entry name" value="CHITINASE"/>
    <property type="match status" value="1"/>
</dbReference>
<dbReference type="SMART" id="SM00636">
    <property type="entry name" value="Glyco_18"/>
    <property type="match status" value="2"/>
</dbReference>
<feature type="compositionally biased region" description="Low complexity" evidence="8">
    <location>
        <begin position="614"/>
        <end position="625"/>
    </location>
</feature>
<dbReference type="InterPro" id="IPR001579">
    <property type="entry name" value="Glyco_hydro_18_chit_AS"/>
</dbReference>
<dbReference type="Gene3D" id="3.10.50.10">
    <property type="match status" value="1"/>
</dbReference>
<evidence type="ECO:0000313" key="12">
    <source>
        <dbReference type="EMBL" id="AJO25045.1"/>
    </source>
</evidence>
<dbReference type="FunFam" id="3.10.50.10:FF:000001">
    <property type="entry name" value="Chitinase 3-like 1"/>
    <property type="match status" value="1"/>
</dbReference>
<dbReference type="PROSITE" id="PS50940">
    <property type="entry name" value="CHIT_BIND_II"/>
    <property type="match status" value="2"/>
</dbReference>
<comment type="similarity">
    <text evidence="1">Belongs to the glycosyl hydrolase 18 family. Chitinase class II subfamily.</text>
</comment>
<feature type="compositionally biased region" description="Low complexity" evidence="8">
    <location>
        <begin position="769"/>
        <end position="811"/>
    </location>
</feature>
<dbReference type="InterPro" id="IPR002557">
    <property type="entry name" value="Chitin-bd_dom"/>
</dbReference>
<dbReference type="GO" id="GO:0008061">
    <property type="term" value="F:chitin binding"/>
    <property type="evidence" value="ECO:0007669"/>
    <property type="project" value="UniProtKB-KW"/>
</dbReference>
<evidence type="ECO:0000256" key="3">
    <source>
        <dbReference type="ARBA" id="ARBA00022729"/>
    </source>
</evidence>
<dbReference type="InterPro" id="IPR036508">
    <property type="entry name" value="Chitin-bd_dom_sf"/>
</dbReference>
<keyword evidence="5" id="KW-1015">Disulfide bond</keyword>
<organism evidence="12">
    <name type="scientific">Nilaparvata lugens</name>
    <name type="common">Brown planthopper</name>
    <dbReference type="NCBI Taxonomy" id="108931"/>
    <lineage>
        <taxon>Eukaryota</taxon>
        <taxon>Metazoa</taxon>
        <taxon>Ecdysozoa</taxon>
        <taxon>Arthropoda</taxon>
        <taxon>Hexapoda</taxon>
        <taxon>Insecta</taxon>
        <taxon>Pterygota</taxon>
        <taxon>Neoptera</taxon>
        <taxon>Paraneoptera</taxon>
        <taxon>Hemiptera</taxon>
        <taxon>Auchenorrhyncha</taxon>
        <taxon>Fulgoroidea</taxon>
        <taxon>Delphacidae</taxon>
        <taxon>Delphacinae</taxon>
        <taxon>Nilaparvata</taxon>
    </lineage>
</organism>
<feature type="compositionally biased region" description="Acidic residues" evidence="8">
    <location>
        <begin position="597"/>
        <end position="613"/>
    </location>
</feature>
<feature type="signal peptide" evidence="9">
    <location>
        <begin position="1"/>
        <end position="20"/>
    </location>
</feature>
<feature type="domain" description="Chitin-binding type-2" evidence="10">
    <location>
        <begin position="881"/>
        <end position="935"/>
    </location>
</feature>
<dbReference type="FunFam" id="2.170.140.10:FF:000004">
    <property type="entry name" value="Chitinase 5"/>
    <property type="match status" value="1"/>
</dbReference>
<feature type="region of interest" description="Disordered" evidence="8">
    <location>
        <begin position="769"/>
        <end position="854"/>
    </location>
</feature>
<feature type="domain" description="GH18" evidence="11">
    <location>
        <begin position="236"/>
        <end position="505"/>
    </location>
</feature>
<evidence type="ECO:0000256" key="8">
    <source>
        <dbReference type="SAM" id="MobiDB-lite"/>
    </source>
</evidence>